<gene>
    <name evidence="1" type="ORF">KDA82_37560</name>
</gene>
<dbReference type="EMBL" id="JAGSMN010001587">
    <property type="protein sequence ID" value="MBR7678576.1"/>
    <property type="molecule type" value="Genomic_DNA"/>
</dbReference>
<dbReference type="SUPFAM" id="SSF56801">
    <property type="entry name" value="Acetyl-CoA synthetase-like"/>
    <property type="match status" value="1"/>
</dbReference>
<comment type="caution">
    <text evidence="1">The sequence shown here is derived from an EMBL/GenBank/DDBJ whole genome shotgun (WGS) entry which is preliminary data.</text>
</comment>
<dbReference type="Proteomes" id="UP000675554">
    <property type="component" value="Unassembled WGS sequence"/>
</dbReference>
<keyword evidence="1" id="KW-0436">Ligase</keyword>
<dbReference type="GO" id="GO:0016874">
    <property type="term" value="F:ligase activity"/>
    <property type="evidence" value="ECO:0007669"/>
    <property type="project" value="UniProtKB-KW"/>
</dbReference>
<dbReference type="InterPro" id="IPR042099">
    <property type="entry name" value="ANL_N_sf"/>
</dbReference>
<feature type="non-terminal residue" evidence="1">
    <location>
        <position position="1"/>
    </location>
</feature>
<proteinExistence type="predicted"/>
<feature type="non-terminal residue" evidence="1">
    <location>
        <position position="108"/>
    </location>
</feature>
<keyword evidence="2" id="KW-1185">Reference proteome</keyword>
<evidence type="ECO:0000313" key="1">
    <source>
        <dbReference type="EMBL" id="MBR7678576.1"/>
    </source>
</evidence>
<accession>A0A8T4J1V5</accession>
<dbReference type="Gene3D" id="3.40.50.12780">
    <property type="entry name" value="N-terminal domain of ligase-like"/>
    <property type="match status" value="1"/>
</dbReference>
<organism evidence="1 2">
    <name type="scientific">Streptomyces daliensis</name>
    <dbReference type="NCBI Taxonomy" id="299421"/>
    <lineage>
        <taxon>Bacteria</taxon>
        <taxon>Bacillati</taxon>
        <taxon>Actinomycetota</taxon>
        <taxon>Actinomycetes</taxon>
        <taxon>Kitasatosporales</taxon>
        <taxon>Streptomycetaceae</taxon>
        <taxon>Streptomyces</taxon>
    </lineage>
</organism>
<dbReference type="AlphaFoldDB" id="A0A8T4J1V5"/>
<protein>
    <submittedName>
        <fullName evidence="1">Long-chain fatty acid--CoA ligase</fullName>
    </submittedName>
</protein>
<sequence>AASTLLFLPLAHVLGRTIQIACLRARIEFGHCPSIKPDELRPELKSFQPTFVVGVPYLFEKIHDTGRAMAEKMGRGSSFERADRIAVTYGEKVLAHLLDRGTGPGLGL</sequence>
<evidence type="ECO:0000313" key="2">
    <source>
        <dbReference type="Proteomes" id="UP000675554"/>
    </source>
</evidence>
<name>A0A8T4J1V5_9ACTN</name>
<reference evidence="1" key="1">
    <citation type="submission" date="2021-04" db="EMBL/GenBank/DDBJ databases">
        <title>Sequencing of actinobacteria type strains.</title>
        <authorList>
            <person name="Nguyen G.-S."/>
            <person name="Wentzel A."/>
        </authorList>
    </citation>
    <scope>NUCLEOTIDE SEQUENCE</scope>
    <source>
        <strain evidence="1">DSM 42095</strain>
    </source>
</reference>